<proteinExistence type="predicted"/>
<comment type="caution">
    <text evidence="1">The sequence shown here is derived from an EMBL/GenBank/DDBJ whole genome shotgun (WGS) entry which is preliminary data.</text>
</comment>
<gene>
    <name evidence="1" type="ORF">NBEOAGPD_2597</name>
</gene>
<evidence type="ECO:0000313" key="2">
    <source>
        <dbReference type="Proteomes" id="UP001055108"/>
    </source>
</evidence>
<organism evidence="1 2">
    <name type="scientific">Methylobacterium gregans</name>
    <dbReference type="NCBI Taxonomy" id="374424"/>
    <lineage>
        <taxon>Bacteria</taxon>
        <taxon>Pseudomonadati</taxon>
        <taxon>Pseudomonadota</taxon>
        <taxon>Alphaproteobacteria</taxon>
        <taxon>Hyphomicrobiales</taxon>
        <taxon>Methylobacteriaceae</taxon>
        <taxon>Methylobacterium</taxon>
    </lineage>
</organism>
<dbReference type="Proteomes" id="UP001055108">
    <property type="component" value="Unassembled WGS sequence"/>
</dbReference>
<protein>
    <submittedName>
        <fullName evidence="1">Uncharacterized protein</fullName>
    </submittedName>
</protein>
<accession>A0AA37HPX2</accession>
<reference evidence="1" key="2">
    <citation type="submission" date="2021-08" db="EMBL/GenBank/DDBJ databases">
        <authorList>
            <person name="Tani A."/>
            <person name="Ola A."/>
            <person name="Ogura Y."/>
            <person name="Katsura K."/>
            <person name="Hayashi T."/>
        </authorList>
    </citation>
    <scope>NUCLEOTIDE SEQUENCE</scope>
    <source>
        <strain evidence="1">NBRC 103626</strain>
    </source>
</reference>
<dbReference type="AlphaFoldDB" id="A0AA37HPX2"/>
<keyword evidence="2" id="KW-1185">Reference proteome</keyword>
<name>A0AA37HPX2_9HYPH</name>
<sequence>MAVANICLSKLTICFNLYGSLGRPRRTLKLEPVLQVILVRWSLLFSVYRNNA</sequence>
<evidence type="ECO:0000313" key="1">
    <source>
        <dbReference type="EMBL" id="GJD79371.1"/>
    </source>
</evidence>
<reference evidence="1" key="1">
    <citation type="journal article" date="2016" name="Front. Microbiol.">
        <title>Genome Sequence of the Piezophilic, Mesophilic Sulfate-Reducing Bacterium Desulfovibrio indicus J2T.</title>
        <authorList>
            <person name="Cao J."/>
            <person name="Maignien L."/>
            <person name="Shao Z."/>
            <person name="Alain K."/>
            <person name="Jebbar M."/>
        </authorList>
    </citation>
    <scope>NUCLEOTIDE SEQUENCE</scope>
    <source>
        <strain evidence="1">NBRC 103626</strain>
    </source>
</reference>
<dbReference type="EMBL" id="BPQM01000061">
    <property type="protein sequence ID" value="GJD79371.1"/>
    <property type="molecule type" value="Genomic_DNA"/>
</dbReference>